<dbReference type="Pfam" id="PF12833">
    <property type="entry name" value="HTH_18"/>
    <property type="match status" value="1"/>
</dbReference>
<proteinExistence type="predicted"/>
<dbReference type="Proteomes" id="UP000253940">
    <property type="component" value="Chromosome"/>
</dbReference>
<dbReference type="PROSITE" id="PS01124">
    <property type="entry name" value="HTH_ARAC_FAMILY_2"/>
    <property type="match status" value="1"/>
</dbReference>
<name>A0A345P9S7_9GAMM</name>
<keyword evidence="6" id="KW-1185">Reference proteome</keyword>
<evidence type="ECO:0000259" key="4">
    <source>
        <dbReference type="PROSITE" id="PS01124"/>
    </source>
</evidence>
<dbReference type="SUPFAM" id="SSF46689">
    <property type="entry name" value="Homeodomain-like"/>
    <property type="match status" value="1"/>
</dbReference>
<dbReference type="PANTHER" id="PTHR47894:SF1">
    <property type="entry name" value="HTH-TYPE TRANSCRIPTIONAL REGULATOR VQSM"/>
    <property type="match status" value="1"/>
</dbReference>
<dbReference type="SMART" id="SM00342">
    <property type="entry name" value="HTH_ARAC"/>
    <property type="match status" value="1"/>
</dbReference>
<sequence length="366" mass="41249">MLFYAFGDLTILPSPVVIRSSSLITFPIQYLEMVEGLVRACDGDVQLIYQHCGLTLAEINDPETRLTIPQFVALMEFSKQYLNSDEPASRQLMRYMPVTINGMVGMAVMSADTLGDALDIGLRYFPLIMPCIELLREDRGNKVYIRVKTLVRLGSPFDETLVEVVIGNILKVVQFSETTSQGKALSQLLGAEVHFRHSPRGKIESYQKYNNVSLKFSSLEDQLILPREGLHFPLVTRNRSTRLTLESMLDSKLLLLHSYNQVAVRVRRLLSAYVEQGNYPESAQIADMLALSTRTLSRRLSEEGYTLSKLIEEVRMERAETLLISTSLPLSNIAKQLGYSDLSAFSRAFKRVKKQSPSELRASLKG</sequence>
<dbReference type="OrthoDB" id="5582699at2"/>
<dbReference type="GO" id="GO:0000976">
    <property type="term" value="F:transcription cis-regulatory region binding"/>
    <property type="evidence" value="ECO:0007669"/>
    <property type="project" value="TreeGrafter"/>
</dbReference>
<keyword evidence="2" id="KW-0238">DNA-binding</keyword>
<keyword evidence="3" id="KW-0804">Transcription</keyword>
<evidence type="ECO:0000256" key="1">
    <source>
        <dbReference type="ARBA" id="ARBA00023015"/>
    </source>
</evidence>
<organism evidence="5 6">
    <name type="scientific">Aquirhabdus parva</name>
    <dbReference type="NCBI Taxonomy" id="2283318"/>
    <lineage>
        <taxon>Bacteria</taxon>
        <taxon>Pseudomonadati</taxon>
        <taxon>Pseudomonadota</taxon>
        <taxon>Gammaproteobacteria</taxon>
        <taxon>Moraxellales</taxon>
        <taxon>Moraxellaceae</taxon>
        <taxon>Aquirhabdus</taxon>
    </lineage>
</organism>
<dbReference type="EMBL" id="CP031222">
    <property type="protein sequence ID" value="AXI04036.1"/>
    <property type="molecule type" value="Genomic_DNA"/>
</dbReference>
<accession>A0A345P9S7</accession>
<dbReference type="GO" id="GO:0005829">
    <property type="term" value="C:cytosol"/>
    <property type="evidence" value="ECO:0007669"/>
    <property type="project" value="TreeGrafter"/>
</dbReference>
<dbReference type="InterPro" id="IPR009057">
    <property type="entry name" value="Homeodomain-like_sf"/>
</dbReference>
<dbReference type="PANTHER" id="PTHR47894">
    <property type="entry name" value="HTH-TYPE TRANSCRIPTIONAL REGULATOR GADX"/>
    <property type="match status" value="1"/>
</dbReference>
<dbReference type="AlphaFoldDB" id="A0A345P9S7"/>
<dbReference type="InterPro" id="IPR032687">
    <property type="entry name" value="AraC-type_N"/>
</dbReference>
<evidence type="ECO:0000256" key="2">
    <source>
        <dbReference type="ARBA" id="ARBA00023125"/>
    </source>
</evidence>
<keyword evidence="1" id="KW-0805">Transcription regulation</keyword>
<evidence type="ECO:0000256" key="3">
    <source>
        <dbReference type="ARBA" id="ARBA00023163"/>
    </source>
</evidence>
<evidence type="ECO:0000313" key="5">
    <source>
        <dbReference type="EMBL" id="AXI04036.1"/>
    </source>
</evidence>
<evidence type="ECO:0000313" key="6">
    <source>
        <dbReference type="Proteomes" id="UP000253940"/>
    </source>
</evidence>
<dbReference type="Gene3D" id="1.10.10.60">
    <property type="entry name" value="Homeodomain-like"/>
    <property type="match status" value="1"/>
</dbReference>
<protein>
    <submittedName>
        <fullName evidence="5">AraC family transcriptional regulator</fullName>
    </submittedName>
</protein>
<dbReference type="Pfam" id="PF12625">
    <property type="entry name" value="Arabinose_bd"/>
    <property type="match status" value="1"/>
</dbReference>
<dbReference type="GO" id="GO:0003700">
    <property type="term" value="F:DNA-binding transcription factor activity"/>
    <property type="evidence" value="ECO:0007669"/>
    <property type="project" value="InterPro"/>
</dbReference>
<feature type="domain" description="HTH araC/xylS-type" evidence="4">
    <location>
        <begin position="264"/>
        <end position="363"/>
    </location>
</feature>
<gene>
    <name evidence="5" type="ORF">HYN46_15025</name>
</gene>
<dbReference type="KEGG" id="mbah:HYN46_15025"/>
<reference evidence="5 6" key="1">
    <citation type="submission" date="2018-07" db="EMBL/GenBank/DDBJ databases">
        <title>Genome sequencing of Moraxellaceae gen. HYN0046.</title>
        <authorList>
            <person name="Kim M."/>
            <person name="Yi H."/>
        </authorList>
    </citation>
    <scope>NUCLEOTIDE SEQUENCE [LARGE SCALE GENOMIC DNA]</scope>
    <source>
        <strain evidence="5 6">HYN0046</strain>
    </source>
</reference>
<dbReference type="InterPro" id="IPR018060">
    <property type="entry name" value="HTH_AraC"/>
</dbReference>